<keyword evidence="3" id="KW-0238">DNA-binding</keyword>
<reference evidence="7 8" key="1">
    <citation type="journal article" date="2019" name="Environ. Microbiol.">
        <title>At the nexus of three kingdoms: the genome of the mycorrhizal fungus Gigaspora margarita provides insights into plant, endobacterial and fungal interactions.</title>
        <authorList>
            <person name="Venice F."/>
            <person name="Ghignone S."/>
            <person name="Salvioli di Fossalunga A."/>
            <person name="Amselem J."/>
            <person name="Novero M."/>
            <person name="Xianan X."/>
            <person name="Sedzielewska Toro K."/>
            <person name="Morin E."/>
            <person name="Lipzen A."/>
            <person name="Grigoriev I.V."/>
            <person name="Henrissat B."/>
            <person name="Martin F.M."/>
            <person name="Bonfante P."/>
        </authorList>
    </citation>
    <scope>NUCLEOTIDE SEQUENCE [LARGE SCALE GENOMIC DNA]</scope>
    <source>
        <strain evidence="7 8">BEG34</strain>
    </source>
</reference>
<dbReference type="InterPro" id="IPR050987">
    <property type="entry name" value="AtrR-like"/>
</dbReference>
<dbReference type="InterPro" id="IPR001138">
    <property type="entry name" value="Zn2Cys6_DnaBD"/>
</dbReference>
<evidence type="ECO:0000256" key="4">
    <source>
        <dbReference type="ARBA" id="ARBA00023242"/>
    </source>
</evidence>
<dbReference type="AlphaFoldDB" id="A0A8H4AQ32"/>
<dbReference type="PANTHER" id="PTHR46910">
    <property type="entry name" value="TRANSCRIPTION FACTOR PDR1"/>
    <property type="match status" value="1"/>
</dbReference>
<feature type="compositionally biased region" description="Low complexity" evidence="5">
    <location>
        <begin position="784"/>
        <end position="808"/>
    </location>
</feature>
<dbReference type="InterPro" id="IPR007219">
    <property type="entry name" value="XnlR_reg_dom"/>
</dbReference>
<dbReference type="GO" id="GO:0005634">
    <property type="term" value="C:nucleus"/>
    <property type="evidence" value="ECO:0007669"/>
    <property type="project" value="UniProtKB-SubCell"/>
</dbReference>
<comment type="subcellular location">
    <subcellularLocation>
        <location evidence="1">Nucleus</location>
    </subcellularLocation>
</comment>
<evidence type="ECO:0000259" key="6">
    <source>
        <dbReference type="PROSITE" id="PS50048"/>
    </source>
</evidence>
<protein>
    <submittedName>
        <fullName evidence="7">Nucleus protein</fullName>
    </submittedName>
</protein>
<proteinExistence type="predicted"/>
<evidence type="ECO:0000256" key="3">
    <source>
        <dbReference type="ARBA" id="ARBA00023125"/>
    </source>
</evidence>
<dbReference type="CDD" id="cd00067">
    <property type="entry name" value="GAL4"/>
    <property type="match status" value="1"/>
</dbReference>
<dbReference type="Proteomes" id="UP000439903">
    <property type="component" value="Unassembled WGS sequence"/>
</dbReference>
<dbReference type="OrthoDB" id="2154091at2759"/>
<dbReference type="PROSITE" id="PS50048">
    <property type="entry name" value="ZN2_CY6_FUNGAL_2"/>
    <property type="match status" value="1"/>
</dbReference>
<evidence type="ECO:0000313" key="7">
    <source>
        <dbReference type="EMBL" id="KAF0521238.1"/>
    </source>
</evidence>
<evidence type="ECO:0000313" key="8">
    <source>
        <dbReference type="Proteomes" id="UP000439903"/>
    </source>
</evidence>
<keyword evidence="8" id="KW-1185">Reference proteome</keyword>
<keyword evidence="4" id="KW-0539">Nucleus</keyword>
<dbReference type="SUPFAM" id="SSF57701">
    <property type="entry name" value="Zn2/Cys6 DNA-binding domain"/>
    <property type="match status" value="1"/>
</dbReference>
<dbReference type="Pfam" id="PF00172">
    <property type="entry name" value="Zn_clus"/>
    <property type="match status" value="1"/>
</dbReference>
<dbReference type="InterPro" id="IPR036864">
    <property type="entry name" value="Zn2-C6_fun-type_DNA-bd_sf"/>
</dbReference>
<evidence type="ECO:0000256" key="5">
    <source>
        <dbReference type="SAM" id="MobiDB-lite"/>
    </source>
</evidence>
<sequence>MSVHPGIPPPFGITTSIVGKRFKPIETCDNCKQRKVKCDKERPQCGTCRKSKRECRYELSASSKRGRPKNEIEILQEQIEEIQSVQYNQLNQVGSLLKMAVLPGSQGTMPMGGDNNAAGVNFFMPNNSDQINGNFPTNGGWDHPYSPMITEESPPPSLNLEFSGDALMFLTDLKPIKPELSDLPGLPVQDIPVTVPLAYGIDIGHPSQDPVDQLADRFESTLYVGPASLLTSEDDDEQIIPQDDLSDLSSVDAQLKILPNQEIAERLIDVYYQTMYRHYPHLKKKVVIDCYRQLSRPEHFLLLNSIFFAASPFFPNPNKELNDRGTYYERALALLQLHCLKTPHVLTVISLFILGLHVRMTGTVWILNGIVSKMIYELGLHRKVKNNQISDEVKELRDMAFWGFFASETWVSACYGRPSAIDESTCDVDLLPIPPDQVPDEETRLHIAWILHINLLRIFAQVRKYLHGWSKIAGSDREENQFRFLDATLGRWFYTLPHWLKFEEMAQDPRGSLLGAIGGETHTLFWTVLILLHSRNLTMFTSNNSLDDSSRISSQTICVHAAIILLHCLDVLINTVPDFYEQTCTALFSFAPAIRVLSWIAQRGDSKAELMVLRLKQIKEEVAEIARRRYVDQPIGEGRLDGEVKLKGNLTQIKTFEEQAMYVSEQQKDNLYISKDKKYRKSPKLPMWGDDNNNFTFTFNLPDNFNSSTLQYLTPQNPIGGDQQNFYQQSTNDDSVVPNIFYDSTSQSNLSTPIFTSQSNVSTPIFTSQSNASTPIFTSPILPQDPDSPYQQSPMPIFSNNNFNNYNG</sequence>
<dbReference type="GO" id="GO:0003677">
    <property type="term" value="F:DNA binding"/>
    <property type="evidence" value="ECO:0007669"/>
    <property type="project" value="UniProtKB-KW"/>
</dbReference>
<comment type="caution">
    <text evidence="7">The sequence shown here is derived from an EMBL/GenBank/DDBJ whole genome shotgun (WGS) entry which is preliminary data.</text>
</comment>
<feature type="region of interest" description="Disordered" evidence="5">
    <location>
        <begin position="780"/>
        <end position="808"/>
    </location>
</feature>
<evidence type="ECO:0000256" key="1">
    <source>
        <dbReference type="ARBA" id="ARBA00004123"/>
    </source>
</evidence>
<evidence type="ECO:0000256" key="2">
    <source>
        <dbReference type="ARBA" id="ARBA00022723"/>
    </source>
</evidence>
<dbReference type="GO" id="GO:0006351">
    <property type="term" value="P:DNA-templated transcription"/>
    <property type="evidence" value="ECO:0007669"/>
    <property type="project" value="InterPro"/>
</dbReference>
<dbReference type="Gene3D" id="4.10.240.10">
    <property type="entry name" value="Zn(2)-C6 fungal-type DNA-binding domain"/>
    <property type="match status" value="1"/>
</dbReference>
<dbReference type="PROSITE" id="PS00463">
    <property type="entry name" value="ZN2_CY6_FUNGAL_1"/>
    <property type="match status" value="1"/>
</dbReference>
<dbReference type="GO" id="GO:0008270">
    <property type="term" value="F:zinc ion binding"/>
    <property type="evidence" value="ECO:0007669"/>
    <property type="project" value="InterPro"/>
</dbReference>
<gene>
    <name evidence="7" type="ORF">F8M41_015880</name>
</gene>
<dbReference type="EMBL" id="WTPW01000338">
    <property type="protein sequence ID" value="KAF0521238.1"/>
    <property type="molecule type" value="Genomic_DNA"/>
</dbReference>
<feature type="domain" description="Zn(2)-C6 fungal-type" evidence="6">
    <location>
        <begin position="27"/>
        <end position="57"/>
    </location>
</feature>
<accession>A0A8H4AQ32</accession>
<dbReference type="SMART" id="SM00066">
    <property type="entry name" value="GAL4"/>
    <property type="match status" value="1"/>
</dbReference>
<name>A0A8H4AQ32_GIGMA</name>
<dbReference type="PANTHER" id="PTHR46910:SF3">
    <property type="entry name" value="HALOTOLERANCE PROTEIN 9-RELATED"/>
    <property type="match status" value="1"/>
</dbReference>
<dbReference type="SMART" id="SM00906">
    <property type="entry name" value="Fungal_trans"/>
    <property type="match status" value="1"/>
</dbReference>
<organism evidence="7 8">
    <name type="scientific">Gigaspora margarita</name>
    <dbReference type="NCBI Taxonomy" id="4874"/>
    <lineage>
        <taxon>Eukaryota</taxon>
        <taxon>Fungi</taxon>
        <taxon>Fungi incertae sedis</taxon>
        <taxon>Mucoromycota</taxon>
        <taxon>Glomeromycotina</taxon>
        <taxon>Glomeromycetes</taxon>
        <taxon>Diversisporales</taxon>
        <taxon>Gigasporaceae</taxon>
        <taxon>Gigaspora</taxon>
    </lineage>
</organism>
<dbReference type="CDD" id="cd12148">
    <property type="entry name" value="fungal_TF_MHR"/>
    <property type="match status" value="1"/>
</dbReference>
<dbReference type="GO" id="GO:0000981">
    <property type="term" value="F:DNA-binding transcription factor activity, RNA polymerase II-specific"/>
    <property type="evidence" value="ECO:0007669"/>
    <property type="project" value="InterPro"/>
</dbReference>
<dbReference type="Pfam" id="PF04082">
    <property type="entry name" value="Fungal_trans"/>
    <property type="match status" value="1"/>
</dbReference>
<keyword evidence="2" id="KW-0479">Metal-binding</keyword>